<keyword evidence="2" id="KW-0217">Developmental protein</keyword>
<protein>
    <submittedName>
        <fullName evidence="5">Uncharacterized protein</fullName>
    </submittedName>
</protein>
<dbReference type="PANTHER" id="PTHR34359">
    <property type="entry name" value="CLAVATA3/ESR (CLE)-RELATED PROTEIN 10"/>
    <property type="match status" value="1"/>
</dbReference>
<dbReference type="Proteomes" id="UP000655225">
    <property type="component" value="Unassembled WGS sequence"/>
</dbReference>
<evidence type="ECO:0000313" key="5">
    <source>
        <dbReference type="EMBL" id="KAF8399172.1"/>
    </source>
</evidence>
<feature type="region of interest" description="Disordered" evidence="4">
    <location>
        <begin position="102"/>
        <end position="145"/>
    </location>
</feature>
<sequence>MLQDWYNTDVVQRPGFPLVAVSPLKIYCHNAADGALEASWPRYICEIGISHPSFFNSPCMSLFTLNFKSKNNNINLPSLSHHSTLINRKVLASKFDFTSFQRHPQQRHSPDVVEPAPPVPVDNEIDPRYGVEKRLVPTGPNPLHH</sequence>
<dbReference type="OrthoDB" id="753861at2759"/>
<organism evidence="5 6">
    <name type="scientific">Tetracentron sinense</name>
    <name type="common">Spur-leaf</name>
    <dbReference type="NCBI Taxonomy" id="13715"/>
    <lineage>
        <taxon>Eukaryota</taxon>
        <taxon>Viridiplantae</taxon>
        <taxon>Streptophyta</taxon>
        <taxon>Embryophyta</taxon>
        <taxon>Tracheophyta</taxon>
        <taxon>Spermatophyta</taxon>
        <taxon>Magnoliopsida</taxon>
        <taxon>Trochodendrales</taxon>
        <taxon>Trochodendraceae</taxon>
        <taxon>Tetracentron</taxon>
    </lineage>
</organism>
<evidence type="ECO:0000256" key="2">
    <source>
        <dbReference type="ARBA" id="ARBA00022473"/>
    </source>
</evidence>
<feature type="compositionally biased region" description="Basic and acidic residues" evidence="4">
    <location>
        <begin position="125"/>
        <end position="135"/>
    </location>
</feature>
<comment type="similarity">
    <text evidence="1">Belongs to the CLV3/ESR signal peptide family.</text>
</comment>
<dbReference type="AlphaFoldDB" id="A0A834ZAA2"/>
<evidence type="ECO:0000256" key="4">
    <source>
        <dbReference type="SAM" id="MobiDB-lite"/>
    </source>
</evidence>
<evidence type="ECO:0000256" key="3">
    <source>
        <dbReference type="ARBA" id="ARBA00022782"/>
    </source>
</evidence>
<reference evidence="5 6" key="1">
    <citation type="submission" date="2020-04" db="EMBL/GenBank/DDBJ databases">
        <title>Plant Genome Project.</title>
        <authorList>
            <person name="Zhang R.-G."/>
        </authorList>
    </citation>
    <scope>NUCLEOTIDE SEQUENCE [LARGE SCALE GENOMIC DNA]</scope>
    <source>
        <strain evidence="5">YNK0</strain>
        <tissue evidence="5">Leaf</tissue>
    </source>
</reference>
<keyword evidence="3" id="KW-0221">Differentiation</keyword>
<gene>
    <name evidence="5" type="ORF">HHK36_015037</name>
</gene>
<comment type="caution">
    <text evidence="5">The sequence shown here is derived from an EMBL/GenBank/DDBJ whole genome shotgun (WGS) entry which is preliminary data.</text>
</comment>
<dbReference type="InterPro" id="IPR039618">
    <property type="entry name" value="CLE9-13"/>
</dbReference>
<dbReference type="EMBL" id="JABCRI010000010">
    <property type="protein sequence ID" value="KAF8399172.1"/>
    <property type="molecule type" value="Genomic_DNA"/>
</dbReference>
<evidence type="ECO:0000256" key="1">
    <source>
        <dbReference type="ARBA" id="ARBA00005416"/>
    </source>
</evidence>
<keyword evidence="6" id="KW-1185">Reference proteome</keyword>
<dbReference type="GO" id="GO:0030154">
    <property type="term" value="P:cell differentiation"/>
    <property type="evidence" value="ECO:0007669"/>
    <property type="project" value="UniProtKB-KW"/>
</dbReference>
<name>A0A834ZAA2_TETSI</name>
<dbReference type="PANTHER" id="PTHR34359:SF28">
    <property type="entry name" value="CLAVATA3_ESR (CLE)-RELATED PROTEIN 12"/>
    <property type="match status" value="1"/>
</dbReference>
<evidence type="ECO:0000313" key="6">
    <source>
        <dbReference type="Proteomes" id="UP000655225"/>
    </source>
</evidence>
<accession>A0A834ZAA2</accession>
<proteinExistence type="inferred from homology"/>